<comment type="caution">
    <text evidence="1">The sequence shown here is derived from an EMBL/GenBank/DDBJ whole genome shotgun (WGS) entry which is preliminary data.</text>
</comment>
<accession>A0A4U5M6X4</accession>
<dbReference type="EMBL" id="AZBU02000009">
    <property type="protein sequence ID" value="TKR64637.1"/>
    <property type="molecule type" value="Genomic_DNA"/>
</dbReference>
<evidence type="ECO:0000313" key="2">
    <source>
        <dbReference type="Proteomes" id="UP000298663"/>
    </source>
</evidence>
<dbReference type="Proteomes" id="UP000298663">
    <property type="component" value="Unassembled WGS sequence"/>
</dbReference>
<sequence>MPHAGIEPATFCLLDRRSAPEPIRLVQRSILIDSIAAKFIRRGLLHFATTNIGSSKMSFSYDEIFDIFKFVPSALLQQLNLDKAEFLEFVTEGKWSVVEADQRIALSLSEARNVIDFR</sequence>
<proteinExistence type="predicted"/>
<keyword evidence="2" id="KW-1185">Reference proteome</keyword>
<reference evidence="1 2" key="2">
    <citation type="journal article" date="2019" name="G3 (Bethesda)">
        <title>Hybrid Assembly of the Genome of the Entomopathogenic Nematode Steinernema carpocapsae Identifies the X-Chromosome.</title>
        <authorList>
            <person name="Serra L."/>
            <person name="Macchietto M."/>
            <person name="Macias-Munoz A."/>
            <person name="McGill C.J."/>
            <person name="Rodriguez I.M."/>
            <person name="Rodriguez B."/>
            <person name="Murad R."/>
            <person name="Mortazavi A."/>
        </authorList>
    </citation>
    <scope>NUCLEOTIDE SEQUENCE [LARGE SCALE GENOMIC DNA]</scope>
    <source>
        <strain evidence="1 2">ALL</strain>
    </source>
</reference>
<protein>
    <submittedName>
        <fullName evidence="1">Uncharacterized protein</fullName>
    </submittedName>
</protein>
<gene>
    <name evidence="1" type="ORF">L596_025134</name>
</gene>
<organism evidence="1 2">
    <name type="scientific">Steinernema carpocapsae</name>
    <name type="common">Entomopathogenic nematode</name>
    <dbReference type="NCBI Taxonomy" id="34508"/>
    <lineage>
        <taxon>Eukaryota</taxon>
        <taxon>Metazoa</taxon>
        <taxon>Ecdysozoa</taxon>
        <taxon>Nematoda</taxon>
        <taxon>Chromadorea</taxon>
        <taxon>Rhabditida</taxon>
        <taxon>Tylenchina</taxon>
        <taxon>Panagrolaimomorpha</taxon>
        <taxon>Strongyloidoidea</taxon>
        <taxon>Steinernematidae</taxon>
        <taxon>Steinernema</taxon>
    </lineage>
</organism>
<name>A0A4U5M6X4_STECR</name>
<reference evidence="1 2" key="1">
    <citation type="journal article" date="2015" name="Genome Biol.">
        <title>Comparative genomics of Steinernema reveals deeply conserved gene regulatory networks.</title>
        <authorList>
            <person name="Dillman A.R."/>
            <person name="Macchietto M."/>
            <person name="Porter C.F."/>
            <person name="Rogers A."/>
            <person name="Williams B."/>
            <person name="Antoshechkin I."/>
            <person name="Lee M.M."/>
            <person name="Goodwin Z."/>
            <person name="Lu X."/>
            <person name="Lewis E.E."/>
            <person name="Goodrich-Blair H."/>
            <person name="Stock S.P."/>
            <person name="Adams B.J."/>
            <person name="Sternberg P.W."/>
            <person name="Mortazavi A."/>
        </authorList>
    </citation>
    <scope>NUCLEOTIDE SEQUENCE [LARGE SCALE GENOMIC DNA]</scope>
    <source>
        <strain evidence="1 2">ALL</strain>
    </source>
</reference>
<dbReference type="AlphaFoldDB" id="A0A4U5M6X4"/>
<evidence type="ECO:0000313" key="1">
    <source>
        <dbReference type="EMBL" id="TKR64637.1"/>
    </source>
</evidence>